<dbReference type="PATRIC" id="fig|512763.3.peg.630"/>
<evidence type="ECO:0000313" key="2">
    <source>
        <dbReference type="Proteomes" id="UP000061382"/>
    </source>
</evidence>
<sequence>MKNVIVANWNGTGDIEVFSSLKGFLEYYPHYNEYTITNYLSRKKVPYVTEKLTLTRVSFNRRKAL</sequence>
<name>A0A0P0C9J4_9BACT</name>
<dbReference type="AlphaFoldDB" id="A0A0P0C9J4"/>
<protein>
    <submittedName>
        <fullName evidence="1">Uncharacterized protein</fullName>
    </submittedName>
</protein>
<evidence type="ECO:0000313" key="1">
    <source>
        <dbReference type="EMBL" id="ALI98106.1"/>
    </source>
</evidence>
<dbReference type="RefSeq" id="WP_062542442.1">
    <property type="nucleotide sequence ID" value="NZ_CP012643.1"/>
</dbReference>
<accession>A0A0P0C9J4</accession>
<reference evidence="1 2" key="1">
    <citation type="submission" date="2015-08" db="EMBL/GenBank/DDBJ databases">
        <title>Complete genome sequence of Rufibacter tibetensis strain 1351t, a radiation-resistant bacterium from tibet plateau.</title>
        <authorList>
            <person name="Dai J."/>
        </authorList>
    </citation>
    <scope>NUCLEOTIDE SEQUENCE [LARGE SCALE GENOMIC DNA]</scope>
    <source>
        <strain evidence="1 2">1351</strain>
    </source>
</reference>
<dbReference type="EMBL" id="CP012643">
    <property type="protein sequence ID" value="ALI98106.1"/>
    <property type="molecule type" value="Genomic_DNA"/>
</dbReference>
<dbReference type="KEGG" id="rti:DC20_02830"/>
<proteinExistence type="predicted"/>
<organism evidence="1 2">
    <name type="scientific">Rufibacter tibetensis</name>
    <dbReference type="NCBI Taxonomy" id="512763"/>
    <lineage>
        <taxon>Bacteria</taxon>
        <taxon>Pseudomonadati</taxon>
        <taxon>Bacteroidota</taxon>
        <taxon>Cytophagia</taxon>
        <taxon>Cytophagales</taxon>
        <taxon>Hymenobacteraceae</taxon>
        <taxon>Rufibacter</taxon>
    </lineage>
</organism>
<dbReference type="OrthoDB" id="1364214at2"/>
<dbReference type="Proteomes" id="UP000061382">
    <property type="component" value="Chromosome"/>
</dbReference>
<keyword evidence="2" id="KW-1185">Reference proteome</keyword>
<gene>
    <name evidence="1" type="ORF">DC20_02830</name>
</gene>